<sequence>MIQKQVTKLEKLAMDAYVYGFPLLFNVEQMRRYVEEGIGANVATPFNQFSHAKTLATPADTFVSINNDTVYSMAQLDLSVGPIALHVPNTEGRYYVLQFVDAWTNNFAYVGTRAIGAEAADFLLTPPNWVGEVPKHMTQIKVPTRLASIVGRWACQDEHDLKNIMALQDLTTLRTLHASAEPQGFPIVSEDVPEEIRFFERLRVTMLDLLPAPQDMALQASFSALGMEASVTSPLLGLDETVYNALKYANVSGLGLIKRTLLSGVSESENGWRITFHAFDYNTDFFEIGTKEDAEWIITDRKKAFMERAVAAMGGLWGNHGYEAAYVMTWTDEKGQTLNGAHNYTLTLDPLPPVAAFWSITMYNAPDYYLVDNPWHRYSIGDRTSGLIYNEDGSLTIYMSVDEPQNEREKANWLPLPDGDFRPILRMYAPDQRILSRDYSFAPIKREGNMGRK</sequence>
<dbReference type="Pfam" id="PF06742">
    <property type="entry name" value="DUF1214"/>
    <property type="match status" value="1"/>
</dbReference>
<dbReference type="InterPro" id="IPR037050">
    <property type="entry name" value="DUF1254_sf"/>
</dbReference>
<evidence type="ECO:0000259" key="2">
    <source>
        <dbReference type="Pfam" id="PF06863"/>
    </source>
</evidence>
<dbReference type="InterPro" id="IPR010679">
    <property type="entry name" value="DUF1254"/>
</dbReference>
<comment type="caution">
    <text evidence="3">The sequence shown here is derived from an EMBL/GenBank/DDBJ whole genome shotgun (WGS) entry which is preliminary data.</text>
</comment>
<dbReference type="Gene3D" id="2.60.40.1610">
    <property type="entry name" value="Domain of unknown function DUF1254"/>
    <property type="match status" value="1"/>
</dbReference>
<dbReference type="Gene3D" id="2.60.120.600">
    <property type="entry name" value="Domain of unknown function DUF1214, C-terminal domain"/>
    <property type="match status" value="1"/>
</dbReference>
<keyword evidence="4" id="KW-1185">Reference proteome</keyword>
<dbReference type="PANTHER" id="PTHR36509">
    <property type="entry name" value="BLL3101 PROTEIN"/>
    <property type="match status" value="1"/>
</dbReference>
<dbReference type="GeneID" id="58718731"/>
<dbReference type="InterPro" id="IPR010621">
    <property type="entry name" value="DUF1214"/>
</dbReference>
<dbReference type="OrthoDB" id="40820at2"/>
<accession>A0A099W0R1</accession>
<dbReference type="PANTHER" id="PTHR36509:SF2">
    <property type="entry name" value="BLL3101 PROTEIN"/>
    <property type="match status" value="1"/>
</dbReference>
<feature type="domain" description="DUF1254" evidence="2">
    <location>
        <begin position="46"/>
        <end position="172"/>
    </location>
</feature>
<name>A0A099W0R1_9LIST</name>
<reference evidence="3 4" key="1">
    <citation type="submission" date="2014-05" db="EMBL/GenBank/DDBJ databases">
        <title>Novel Listeriaceae from food processing environments.</title>
        <authorList>
            <person name="den Bakker H.C."/>
        </authorList>
    </citation>
    <scope>NUCLEOTIDE SEQUENCE [LARGE SCALE GENOMIC DNA]</scope>
    <source>
        <strain evidence="3 4">FSL A5-0281</strain>
    </source>
</reference>
<dbReference type="STRING" id="1552123.EP57_15460"/>
<dbReference type="Proteomes" id="UP000029844">
    <property type="component" value="Unassembled WGS sequence"/>
</dbReference>
<feature type="domain" description="DUF1214" evidence="1">
    <location>
        <begin position="323"/>
        <end position="432"/>
    </location>
</feature>
<dbReference type="InterPro" id="IPR037049">
    <property type="entry name" value="DUF1214_C_sf"/>
</dbReference>
<dbReference type="Pfam" id="PF06863">
    <property type="entry name" value="DUF1254"/>
    <property type="match status" value="1"/>
</dbReference>
<evidence type="ECO:0000259" key="1">
    <source>
        <dbReference type="Pfam" id="PF06742"/>
    </source>
</evidence>
<dbReference type="EMBL" id="JNFA01000030">
    <property type="protein sequence ID" value="KGL37953.1"/>
    <property type="molecule type" value="Genomic_DNA"/>
</dbReference>
<dbReference type="AlphaFoldDB" id="A0A099W0R1"/>
<evidence type="ECO:0000313" key="4">
    <source>
        <dbReference type="Proteomes" id="UP000029844"/>
    </source>
</evidence>
<proteinExistence type="predicted"/>
<dbReference type="SUPFAM" id="SSF160935">
    <property type="entry name" value="VPA0735-like"/>
    <property type="match status" value="1"/>
</dbReference>
<evidence type="ECO:0008006" key="5">
    <source>
        <dbReference type="Google" id="ProtNLM"/>
    </source>
</evidence>
<evidence type="ECO:0000313" key="3">
    <source>
        <dbReference type="EMBL" id="KGL37953.1"/>
    </source>
</evidence>
<gene>
    <name evidence="3" type="ORF">EP57_15460</name>
</gene>
<dbReference type="eggNOG" id="COG5361">
    <property type="taxonomic scope" value="Bacteria"/>
</dbReference>
<dbReference type="RefSeq" id="WP_036088045.1">
    <property type="nucleotide sequence ID" value="NZ_CBCSHQ010000011.1"/>
</dbReference>
<organism evidence="3 4">
    <name type="scientific">Listeria booriae</name>
    <dbReference type="NCBI Taxonomy" id="1552123"/>
    <lineage>
        <taxon>Bacteria</taxon>
        <taxon>Bacillati</taxon>
        <taxon>Bacillota</taxon>
        <taxon>Bacilli</taxon>
        <taxon>Bacillales</taxon>
        <taxon>Listeriaceae</taxon>
        <taxon>Listeria</taxon>
    </lineage>
</organism>
<protein>
    <recommendedName>
        <fullName evidence="5">ATP synthase subunit alpha</fullName>
    </recommendedName>
</protein>